<dbReference type="GO" id="GO:0003676">
    <property type="term" value="F:nucleic acid binding"/>
    <property type="evidence" value="ECO:0007669"/>
    <property type="project" value="InterPro"/>
</dbReference>
<dbReference type="NCBIfam" id="TIGR03534">
    <property type="entry name" value="RF_mod_PrmC"/>
    <property type="match status" value="1"/>
</dbReference>
<proteinExistence type="inferred from homology"/>
<protein>
    <recommendedName>
        <fullName evidence="5">Release factor glutamine methyltransferase</fullName>
        <shortName evidence="5">RF MTase</shortName>
        <ecNumber evidence="5">2.1.1.297</ecNumber>
    </recommendedName>
    <alternativeName>
        <fullName evidence="5">N5-glutamine methyltransferase PrmC</fullName>
    </alternativeName>
    <alternativeName>
        <fullName evidence="5">Protein-(glutamine-N5) MTase PrmC</fullName>
    </alternativeName>
    <alternativeName>
        <fullName evidence="5">Protein-glutamine N-methyltransferase PrmC</fullName>
    </alternativeName>
</protein>
<dbReference type="GO" id="GO:0102559">
    <property type="term" value="F:peptide chain release factor N(5)-glutamine methyltransferase activity"/>
    <property type="evidence" value="ECO:0007669"/>
    <property type="project" value="UniProtKB-EC"/>
</dbReference>
<dbReference type="InterPro" id="IPR002052">
    <property type="entry name" value="DNA_methylase_N6_adenine_CS"/>
</dbReference>
<dbReference type="InterPro" id="IPR019874">
    <property type="entry name" value="RF_methyltr_PrmC"/>
</dbReference>
<keyword evidence="3 5" id="KW-0949">S-adenosyl-L-methionine</keyword>
<evidence type="ECO:0000259" key="7">
    <source>
        <dbReference type="Pfam" id="PF17827"/>
    </source>
</evidence>
<comment type="similarity">
    <text evidence="5">Belongs to the protein N5-glutamine methyltransferase family. PrmC subfamily.</text>
</comment>
<dbReference type="GO" id="GO:0032259">
    <property type="term" value="P:methylation"/>
    <property type="evidence" value="ECO:0007669"/>
    <property type="project" value="UniProtKB-KW"/>
</dbReference>
<dbReference type="Gene3D" id="1.10.8.10">
    <property type="entry name" value="DNA helicase RuvA subunit, C-terminal domain"/>
    <property type="match status" value="1"/>
</dbReference>
<accession>A0A1X1XUJ0</accession>
<comment type="caution">
    <text evidence="5">Lacks conserved residue(s) required for the propagation of feature annotation.</text>
</comment>
<dbReference type="InterPro" id="IPR004556">
    <property type="entry name" value="HemK-like"/>
</dbReference>
<dbReference type="PROSITE" id="PS00092">
    <property type="entry name" value="N6_MTASE"/>
    <property type="match status" value="1"/>
</dbReference>
<dbReference type="SUPFAM" id="SSF53335">
    <property type="entry name" value="S-adenosyl-L-methionine-dependent methyltransferases"/>
    <property type="match status" value="1"/>
</dbReference>
<name>A0A1X1XUJ0_9MYCO</name>
<dbReference type="CDD" id="cd02440">
    <property type="entry name" value="AdoMet_MTases"/>
    <property type="match status" value="1"/>
</dbReference>
<dbReference type="RefSeq" id="WP_057003244.1">
    <property type="nucleotide sequence ID" value="NZ_LLXQ01000011.1"/>
</dbReference>
<reference evidence="8 9" key="1">
    <citation type="submission" date="2016-01" db="EMBL/GenBank/DDBJ databases">
        <title>The new phylogeny of the genus Mycobacterium.</title>
        <authorList>
            <person name="Tarcisio F."/>
            <person name="Conor M."/>
            <person name="Antonella G."/>
            <person name="Elisabetta G."/>
            <person name="Giulia F.S."/>
            <person name="Sara T."/>
            <person name="Anna F."/>
            <person name="Clotilde B."/>
            <person name="Roberto B."/>
            <person name="Veronica D.S."/>
            <person name="Fabio R."/>
            <person name="Monica P."/>
            <person name="Olivier J."/>
            <person name="Enrico T."/>
            <person name="Nicola S."/>
        </authorList>
    </citation>
    <scope>NUCLEOTIDE SEQUENCE [LARGE SCALE GENOMIC DNA]</scope>
    <source>
        <strain evidence="8 9">DSM 45166</strain>
    </source>
</reference>
<dbReference type="EC" id="2.1.1.297" evidence="5"/>
<feature type="domain" description="Release factor glutamine methyltransferase N-terminal" evidence="7">
    <location>
        <begin position="8"/>
        <end position="75"/>
    </location>
</feature>
<dbReference type="EMBL" id="LQPE01000133">
    <property type="protein sequence ID" value="ORW02496.1"/>
    <property type="molecule type" value="Genomic_DNA"/>
</dbReference>
<dbReference type="InterPro" id="IPR040758">
    <property type="entry name" value="PrmC_N"/>
</dbReference>
<comment type="caution">
    <text evidence="8">The sequence shown here is derived from an EMBL/GenBank/DDBJ whole genome shotgun (WGS) entry which is preliminary data.</text>
</comment>
<dbReference type="Pfam" id="PF05175">
    <property type="entry name" value="MTS"/>
    <property type="match status" value="1"/>
</dbReference>
<dbReference type="InterPro" id="IPR029063">
    <property type="entry name" value="SAM-dependent_MTases_sf"/>
</dbReference>
<evidence type="ECO:0000256" key="4">
    <source>
        <dbReference type="ARBA" id="ARBA00048391"/>
    </source>
</evidence>
<gene>
    <name evidence="5" type="primary">prmC</name>
    <name evidence="8" type="ORF">AWC14_07120</name>
</gene>
<dbReference type="InterPro" id="IPR007848">
    <property type="entry name" value="Small_mtfrase_dom"/>
</dbReference>
<keyword evidence="2 5" id="KW-0808">Transferase</keyword>
<dbReference type="PANTHER" id="PTHR18895:SF74">
    <property type="entry name" value="MTRF1L RELEASE FACTOR GLUTAMINE METHYLTRANSFERASE"/>
    <property type="match status" value="1"/>
</dbReference>
<dbReference type="PANTHER" id="PTHR18895">
    <property type="entry name" value="HEMK METHYLTRANSFERASE"/>
    <property type="match status" value="1"/>
</dbReference>
<dbReference type="HAMAP" id="MF_02126">
    <property type="entry name" value="RF_methyltr_PrmC"/>
    <property type="match status" value="1"/>
</dbReference>
<dbReference type="NCBIfam" id="TIGR00536">
    <property type="entry name" value="hemK_fam"/>
    <property type="match status" value="1"/>
</dbReference>
<comment type="catalytic activity">
    <reaction evidence="4 5">
        <text>L-glutaminyl-[peptide chain release factor] + S-adenosyl-L-methionine = N(5)-methyl-L-glutaminyl-[peptide chain release factor] + S-adenosyl-L-homocysteine + H(+)</text>
        <dbReference type="Rhea" id="RHEA:42896"/>
        <dbReference type="Rhea" id="RHEA-COMP:10271"/>
        <dbReference type="Rhea" id="RHEA-COMP:10272"/>
        <dbReference type="ChEBI" id="CHEBI:15378"/>
        <dbReference type="ChEBI" id="CHEBI:30011"/>
        <dbReference type="ChEBI" id="CHEBI:57856"/>
        <dbReference type="ChEBI" id="CHEBI:59789"/>
        <dbReference type="ChEBI" id="CHEBI:61891"/>
        <dbReference type="EC" id="2.1.1.297"/>
    </reaction>
</comment>
<keyword evidence="9" id="KW-1185">Reference proteome</keyword>
<feature type="binding site" evidence="5">
    <location>
        <position position="186"/>
    </location>
    <ligand>
        <name>S-adenosyl-L-methionine</name>
        <dbReference type="ChEBI" id="CHEBI:59789"/>
    </ligand>
</feature>
<keyword evidence="1 5" id="KW-0489">Methyltransferase</keyword>
<evidence type="ECO:0000256" key="5">
    <source>
        <dbReference type="HAMAP-Rule" id="MF_02126"/>
    </source>
</evidence>
<feature type="binding site" evidence="5">
    <location>
        <begin position="186"/>
        <end position="189"/>
    </location>
    <ligand>
        <name>substrate</name>
    </ligand>
</feature>
<dbReference type="Pfam" id="PF17827">
    <property type="entry name" value="PrmC_N"/>
    <property type="match status" value="1"/>
</dbReference>
<comment type="function">
    <text evidence="5">Methylates the class 1 translation termination release factors RF1/PrfA and RF2/PrfB on the glutamine residue of the universally conserved GGQ motif.</text>
</comment>
<sequence length="282" mass="29932">MTTRLRHAIDSAAATLAEAGIDSARYDAEELAAYLAGTERGRLPLLDSPGDEFFARYQSVVAQRSQRVPLQHLTGTVAFGPVTLNVGPGVFIPRPETEAMLEWASGQRLSARPVIVDLCTGSGALAVALAHYWPSARVLGIDDSDAALDYARRNSADTAVELLRADVTAPGLLSELNGDVDLVVANPPYVPDDVELEAEVAQHDPPHAVFGGADGMTVIRAVTALAGRWLRAGGLFAVEHDDTTSAQTSELLAGTGLFDEIVAHTDLAGRPRFVTARRKVSQ</sequence>
<feature type="binding site" evidence="5">
    <location>
        <position position="142"/>
    </location>
    <ligand>
        <name>S-adenosyl-L-methionine</name>
        <dbReference type="ChEBI" id="CHEBI:59789"/>
    </ligand>
</feature>
<evidence type="ECO:0000313" key="9">
    <source>
        <dbReference type="Proteomes" id="UP000193487"/>
    </source>
</evidence>
<feature type="domain" description="Methyltransferase small" evidence="6">
    <location>
        <begin position="114"/>
        <end position="193"/>
    </location>
</feature>
<evidence type="ECO:0000256" key="1">
    <source>
        <dbReference type="ARBA" id="ARBA00022603"/>
    </source>
</evidence>
<evidence type="ECO:0000313" key="8">
    <source>
        <dbReference type="EMBL" id="ORW02496.1"/>
    </source>
</evidence>
<evidence type="ECO:0000256" key="2">
    <source>
        <dbReference type="ARBA" id="ARBA00022679"/>
    </source>
</evidence>
<organism evidence="8 9">
    <name type="scientific">Mycobacterium kyorinense</name>
    <dbReference type="NCBI Taxonomy" id="487514"/>
    <lineage>
        <taxon>Bacteria</taxon>
        <taxon>Bacillati</taxon>
        <taxon>Actinomycetota</taxon>
        <taxon>Actinomycetes</taxon>
        <taxon>Mycobacteriales</taxon>
        <taxon>Mycobacteriaceae</taxon>
        <taxon>Mycobacterium</taxon>
    </lineage>
</organism>
<dbReference type="OrthoDB" id="9800643at2"/>
<dbReference type="InterPro" id="IPR050320">
    <property type="entry name" value="N5-glutamine_MTase"/>
</dbReference>
<dbReference type="Gene3D" id="3.40.50.150">
    <property type="entry name" value="Vaccinia Virus protein VP39"/>
    <property type="match status" value="1"/>
</dbReference>
<dbReference type="Proteomes" id="UP000193487">
    <property type="component" value="Unassembled WGS sequence"/>
</dbReference>
<dbReference type="AlphaFoldDB" id="A0A1X1XUJ0"/>
<evidence type="ECO:0000259" key="6">
    <source>
        <dbReference type="Pfam" id="PF05175"/>
    </source>
</evidence>
<evidence type="ECO:0000256" key="3">
    <source>
        <dbReference type="ARBA" id="ARBA00022691"/>
    </source>
</evidence>